<organism evidence="3">
    <name type="scientific">Entomoneis paludosa</name>
    <dbReference type="NCBI Taxonomy" id="265537"/>
    <lineage>
        <taxon>Eukaryota</taxon>
        <taxon>Sar</taxon>
        <taxon>Stramenopiles</taxon>
        <taxon>Ochrophyta</taxon>
        <taxon>Bacillariophyta</taxon>
        <taxon>Bacillariophyceae</taxon>
        <taxon>Bacillariophycidae</taxon>
        <taxon>Entomoneidaceae</taxon>
        <taxon>Entomoneis</taxon>
    </lineage>
</organism>
<gene>
    <name evidence="3" type="ORF">APAL1065_LOCUS18180</name>
</gene>
<name>A0A7S2YIE1_9STRA</name>
<accession>A0A7S2YIE1</accession>
<feature type="compositionally biased region" description="Low complexity" evidence="1">
    <location>
        <begin position="1"/>
        <end position="14"/>
    </location>
</feature>
<dbReference type="InterPro" id="IPR027417">
    <property type="entry name" value="P-loop_NTPase"/>
</dbReference>
<sequence>MSETTPNPSSTTTTASDVPNTSYGGGTEADVNFSNPQGPPVFRFVMTGGPCGGKTTALARVFSFLRERGFEVITCPEAYTLLVSNGMSAHLFSTPGMDTYIQSAVLDTQMTLEDSVQNVLKARGKPSVILCDRGSMDGTVYMGQEKFAKYLLESRKTDIVQVRDNRYDAIFHLVTAADGALNYYSLDNNAVRTETPEQAIEVDRKTQKAWVGHPHLYVIDNSTDFEGKMSRLVDVICKIVGLPSNLKRRSAKFLLQPSSLPLDPAQIFPPDIDYQLFDVEKVYLQRSPSTSSSSGEDDNGNSSDENYGFVRKRNVIDLKDGTSILGTTFQLTTVTMSGGEMIEQKRIISEREYLTAVMSRDTSRHVIEQRRISFLYKLQSFTIHIYKQPVAHIGVLHAQVEAKESSGEQDVELPPFLKVERQLLNSEQDESMYGAYSISRIDK</sequence>
<dbReference type="GO" id="GO:0005525">
    <property type="term" value="F:GTP binding"/>
    <property type="evidence" value="ECO:0007669"/>
    <property type="project" value="TreeGrafter"/>
</dbReference>
<dbReference type="Pfam" id="PF13521">
    <property type="entry name" value="AAA_28"/>
    <property type="match status" value="1"/>
</dbReference>
<dbReference type="InterPro" id="IPR038727">
    <property type="entry name" value="NadR/Ttd14_AAA_dom"/>
</dbReference>
<dbReference type="Gene3D" id="2.40.320.10">
    <property type="entry name" value="Hypothetical Protein Pfu-838710-001"/>
    <property type="match status" value="1"/>
</dbReference>
<evidence type="ECO:0000256" key="1">
    <source>
        <dbReference type="SAM" id="MobiDB-lite"/>
    </source>
</evidence>
<dbReference type="PANTHER" id="PTHR34932">
    <property type="entry name" value="TRPL TRANSLOCATION DEFECT PROTEIN 14"/>
    <property type="match status" value="1"/>
</dbReference>
<dbReference type="InterPro" id="IPR053227">
    <property type="entry name" value="TRPL-trafficking_regulator"/>
</dbReference>
<dbReference type="AlphaFoldDB" id="A0A7S2YIE1"/>
<evidence type="ECO:0000313" key="3">
    <source>
        <dbReference type="EMBL" id="CAD9978114.1"/>
    </source>
</evidence>
<dbReference type="GO" id="GO:0035091">
    <property type="term" value="F:phosphatidylinositol binding"/>
    <property type="evidence" value="ECO:0007669"/>
    <property type="project" value="TreeGrafter"/>
</dbReference>
<dbReference type="PANTHER" id="PTHR34932:SF1">
    <property type="entry name" value="TRPL TRANSLOCATION DEFECT PROTEIN 14"/>
    <property type="match status" value="1"/>
</dbReference>
<reference evidence="3" key="1">
    <citation type="submission" date="2021-01" db="EMBL/GenBank/DDBJ databases">
        <authorList>
            <person name="Corre E."/>
            <person name="Pelletier E."/>
            <person name="Niang G."/>
            <person name="Scheremetjew M."/>
            <person name="Finn R."/>
            <person name="Kale V."/>
            <person name="Holt S."/>
            <person name="Cochrane G."/>
            <person name="Meng A."/>
            <person name="Brown T."/>
            <person name="Cohen L."/>
        </authorList>
    </citation>
    <scope>NUCLEOTIDE SEQUENCE</scope>
    <source>
        <strain evidence="3">CCMP125</strain>
    </source>
</reference>
<protein>
    <recommendedName>
        <fullName evidence="2">NadR/Ttd14 AAA domain-containing protein</fullName>
    </recommendedName>
</protein>
<dbReference type="Gene3D" id="3.40.50.300">
    <property type="entry name" value="P-loop containing nucleotide triphosphate hydrolases"/>
    <property type="match status" value="1"/>
</dbReference>
<dbReference type="EMBL" id="HBHT01027077">
    <property type="protein sequence ID" value="CAD9978114.1"/>
    <property type="molecule type" value="Transcribed_RNA"/>
</dbReference>
<dbReference type="GO" id="GO:0070300">
    <property type="term" value="F:phosphatidic acid binding"/>
    <property type="evidence" value="ECO:0007669"/>
    <property type="project" value="TreeGrafter"/>
</dbReference>
<proteinExistence type="predicted"/>
<dbReference type="SUPFAM" id="SSF52540">
    <property type="entry name" value="P-loop containing nucleoside triphosphate hydrolases"/>
    <property type="match status" value="1"/>
</dbReference>
<feature type="region of interest" description="Disordered" evidence="1">
    <location>
        <begin position="287"/>
        <end position="307"/>
    </location>
</feature>
<evidence type="ECO:0000259" key="2">
    <source>
        <dbReference type="Pfam" id="PF13521"/>
    </source>
</evidence>
<feature type="region of interest" description="Disordered" evidence="1">
    <location>
        <begin position="1"/>
        <end position="32"/>
    </location>
</feature>
<feature type="domain" description="NadR/Ttd14 AAA" evidence="2">
    <location>
        <begin position="43"/>
        <end position="226"/>
    </location>
</feature>